<gene>
    <name evidence="1" type="ORF">PEX2_041900</name>
</gene>
<dbReference type="GeneID" id="27676884"/>
<keyword evidence="2" id="KW-1185">Reference proteome</keyword>
<dbReference type="EMBL" id="JQFZ01000015">
    <property type="protein sequence ID" value="KGO63176.1"/>
    <property type="molecule type" value="Genomic_DNA"/>
</dbReference>
<dbReference type="Proteomes" id="UP000030143">
    <property type="component" value="Unassembled WGS sequence"/>
</dbReference>
<organism evidence="1 2">
    <name type="scientific">Penicillium expansum</name>
    <name type="common">Blue mold rot fungus</name>
    <dbReference type="NCBI Taxonomy" id="27334"/>
    <lineage>
        <taxon>Eukaryota</taxon>
        <taxon>Fungi</taxon>
        <taxon>Dikarya</taxon>
        <taxon>Ascomycota</taxon>
        <taxon>Pezizomycotina</taxon>
        <taxon>Eurotiomycetes</taxon>
        <taxon>Eurotiomycetidae</taxon>
        <taxon>Eurotiales</taxon>
        <taxon>Aspergillaceae</taxon>
        <taxon>Penicillium</taxon>
    </lineage>
</organism>
<name>A0A0A2IQG4_PENEN</name>
<comment type="caution">
    <text evidence="1">The sequence shown here is derived from an EMBL/GenBank/DDBJ whole genome shotgun (WGS) entry which is preliminary data.</text>
</comment>
<dbReference type="RefSeq" id="XP_016603657.1">
    <property type="nucleotide sequence ID" value="XM_016741465.1"/>
</dbReference>
<sequence>MYMLGIIRQLQKVQRGQFICVLRIVVFDILLLVPHLAGGEQIVNLSEHRVMIFDILVDVPSLLAGERIVMLSEHPSLTVSIDLATGEFTNPLTEPKSTVATGESGILPNKTKATTATGRFMVVVMAQSEVSSNVTNKTCALIGAYVNCGFIALGGDERFH</sequence>
<evidence type="ECO:0000313" key="1">
    <source>
        <dbReference type="EMBL" id="KGO63176.1"/>
    </source>
</evidence>
<dbReference type="HOGENOM" id="CLU_1652747_0_0_1"/>
<evidence type="ECO:0000313" key="2">
    <source>
        <dbReference type="Proteomes" id="UP000030143"/>
    </source>
</evidence>
<dbReference type="VEuPathDB" id="FungiDB:PEXP_059560"/>
<dbReference type="AlphaFoldDB" id="A0A0A2IQG4"/>
<accession>A0A0A2IQG4</accession>
<proteinExistence type="predicted"/>
<protein>
    <submittedName>
        <fullName evidence="1">Uncharacterized protein</fullName>
    </submittedName>
</protein>
<reference evidence="1 2" key="1">
    <citation type="journal article" date="2015" name="Mol. Plant Microbe Interact.">
        <title>Genome, transcriptome, and functional analyses of Penicillium expansum provide new insights into secondary metabolism and pathogenicity.</title>
        <authorList>
            <person name="Ballester A.R."/>
            <person name="Marcet-Houben M."/>
            <person name="Levin E."/>
            <person name="Sela N."/>
            <person name="Selma-Lazaro C."/>
            <person name="Carmona L."/>
            <person name="Wisniewski M."/>
            <person name="Droby S."/>
            <person name="Gonzalez-Candelas L."/>
            <person name="Gabaldon T."/>
        </authorList>
    </citation>
    <scope>NUCLEOTIDE SEQUENCE [LARGE SCALE GENOMIC DNA]</scope>
    <source>
        <strain evidence="1 2">MD-8</strain>
    </source>
</reference>